<evidence type="ECO:0000313" key="1">
    <source>
        <dbReference type="EMBL" id="AGM15406.1"/>
    </source>
</evidence>
<dbReference type="EMBL" id="KC662249">
    <property type="protein sequence ID" value="AGM15406.1"/>
    <property type="molecule type" value="Genomic_DNA"/>
</dbReference>
<protein>
    <submittedName>
        <fullName evidence="1">Exodeoxyribonuclease III</fullName>
    </submittedName>
</protein>
<evidence type="ECO:0000313" key="2">
    <source>
        <dbReference type="Proteomes" id="UP000204225"/>
    </source>
</evidence>
<reference evidence="1 2" key="1">
    <citation type="journal article" date="2013" name="Proc. Natl. Acad. Sci. U.S.A.">
        <title>Genome of Phaeocystis globosa virus PgV-16T highlights the common ancestry of the largest known DNA viruses infecting eukaryotes.</title>
        <authorList>
            <person name="Santini S."/>
            <person name="Jeudy S."/>
            <person name="Bartoli J."/>
            <person name="Poirot O."/>
            <person name="Lescot M."/>
            <person name="Abergel C."/>
            <person name="Barbe V."/>
            <person name="Wommack K.E."/>
            <person name="Noordeloos A.A."/>
            <person name="Brussaard C.P."/>
            <person name="Claverie J.M."/>
        </authorList>
    </citation>
    <scope>NUCLEOTIDE SEQUENCE [LARGE SCALE GENOMIC DNA]</scope>
    <source>
        <strain evidence="1 2">16T</strain>
    </source>
</reference>
<keyword evidence="2" id="KW-1185">Reference proteome</keyword>
<name>A0AC59EWT0_9VIRU</name>
<gene>
    <name evidence="1" type="ORF">PGCG_00094</name>
</gene>
<dbReference type="Proteomes" id="UP000204225">
    <property type="component" value="Segment"/>
</dbReference>
<accession>A0AC59EWT0</accession>
<organism evidence="1 2">
    <name type="scientific">Phaeocystis globosa virus PgV-16T</name>
    <dbReference type="NCBI Taxonomy" id="3071227"/>
    <lineage>
        <taxon>Viruses</taxon>
        <taxon>Varidnaviria</taxon>
        <taxon>Bamfordvirae</taxon>
        <taxon>Nucleocytoviricota</taxon>
        <taxon>Megaviricetes</taxon>
        <taxon>Imitervirales</taxon>
        <taxon>Mesomimiviridae</taxon>
        <taxon>Tethysvirus</taxon>
        <taxon>Tethysvirus hollandense</taxon>
    </lineage>
</organism>
<sequence>MAQTIVSWNVAGLRAMLKKDNLYQIIHEKNFDIICLQETKATESQVELNDELKETYPYRYWNSTDGTSQRKGLSGTAIWCKSPPIKHMDTPEFDVEGRIVTLEFDKYILVNVYVPNSQKLDSERFNFRSEWNQKFLNYLTELKTIKNVILCGDLNVAHLDLDISKPKTKKNKVPGFFDFERTDVGSMIETLDFVDVYRSNNPEERKSTYWSNFLRDKRSAENGWGIDYFLISRELFEADEQINLEILSDVYGSDHCPLVLTIDV</sequence>
<proteinExistence type="predicted"/>